<name>A0ABT6SQT8_9ACTN</name>
<evidence type="ECO:0000313" key="3">
    <source>
        <dbReference type="Proteomes" id="UP001237105"/>
    </source>
</evidence>
<evidence type="ECO:0000256" key="1">
    <source>
        <dbReference type="SAM" id="Phobius"/>
    </source>
</evidence>
<feature type="transmembrane region" description="Helical" evidence="1">
    <location>
        <begin position="86"/>
        <end position="110"/>
    </location>
</feature>
<protein>
    <recommendedName>
        <fullName evidence="4">Integral membrane protein</fullName>
    </recommendedName>
</protein>
<feature type="transmembrane region" description="Helical" evidence="1">
    <location>
        <begin position="29"/>
        <end position="49"/>
    </location>
</feature>
<keyword evidence="1" id="KW-0472">Membrane</keyword>
<accession>A0ABT6SQT8</accession>
<keyword evidence="3" id="KW-1185">Reference proteome</keyword>
<dbReference type="Proteomes" id="UP001237105">
    <property type="component" value="Unassembled WGS sequence"/>
</dbReference>
<keyword evidence="1" id="KW-1133">Transmembrane helix</keyword>
<evidence type="ECO:0000313" key="2">
    <source>
        <dbReference type="EMBL" id="MDI3417945.1"/>
    </source>
</evidence>
<comment type="caution">
    <text evidence="2">The sequence shown here is derived from an EMBL/GenBank/DDBJ whole genome shotgun (WGS) entry which is preliminary data.</text>
</comment>
<keyword evidence="1" id="KW-0812">Transmembrane</keyword>
<dbReference type="RefSeq" id="WP_282533869.1">
    <property type="nucleotide sequence ID" value="NZ_JASCIS010000004.1"/>
</dbReference>
<dbReference type="EMBL" id="JASCIS010000004">
    <property type="protein sequence ID" value="MDI3417945.1"/>
    <property type="molecule type" value="Genomic_DNA"/>
</dbReference>
<evidence type="ECO:0008006" key="4">
    <source>
        <dbReference type="Google" id="ProtNLM"/>
    </source>
</evidence>
<reference evidence="2 3" key="1">
    <citation type="submission" date="2023-05" db="EMBL/GenBank/DDBJ databases">
        <title>Draft genome sequence of Streptomyces sp. B-S-A12 isolated from a cave soil in Thailand.</title>
        <authorList>
            <person name="Chamroensaksri N."/>
            <person name="Muangham S."/>
        </authorList>
    </citation>
    <scope>NUCLEOTIDE SEQUENCE [LARGE SCALE GENOMIC DNA]</scope>
    <source>
        <strain evidence="2 3">B-S-A12</strain>
    </source>
</reference>
<sequence>MAAEESGQATFVPRSVSEDARRMWRASSIWIFLAAAVWVWFAYLMLGGYGPEDTSTSGSDFVCQGPLIDPLPGNNVCHSELRQWPVLLGILALAVITSVAAAASSVYAMVLSRLGRSGAPSTPSQS</sequence>
<proteinExistence type="predicted"/>
<gene>
    <name evidence="2" type="ORF">QIT00_05110</name>
</gene>
<organism evidence="2 3">
    <name type="scientific">Streptomyces luteolus</name>
    <dbReference type="NCBI Taxonomy" id="3043615"/>
    <lineage>
        <taxon>Bacteria</taxon>
        <taxon>Bacillati</taxon>
        <taxon>Actinomycetota</taxon>
        <taxon>Actinomycetes</taxon>
        <taxon>Kitasatosporales</taxon>
        <taxon>Streptomycetaceae</taxon>
        <taxon>Streptomyces</taxon>
    </lineage>
</organism>